<name>A0AAN7R8S7_TRANT</name>
<dbReference type="EMBL" id="JAXQNO010000010">
    <property type="protein sequence ID" value="KAK4790083.1"/>
    <property type="molecule type" value="Genomic_DNA"/>
</dbReference>
<dbReference type="PANTHER" id="PTHR37740">
    <property type="entry name" value="OS02G0193500 PROTEIN"/>
    <property type="match status" value="1"/>
</dbReference>
<accession>A0AAN7R8S7</accession>
<keyword evidence="2" id="KW-1185">Reference proteome</keyword>
<reference evidence="1 2" key="1">
    <citation type="journal article" date="2023" name="Hortic Res">
        <title>Pangenome of water caltrop reveals structural variations and asymmetric subgenome divergence after allopolyploidization.</title>
        <authorList>
            <person name="Zhang X."/>
            <person name="Chen Y."/>
            <person name="Wang L."/>
            <person name="Yuan Y."/>
            <person name="Fang M."/>
            <person name="Shi L."/>
            <person name="Lu R."/>
            <person name="Comes H.P."/>
            <person name="Ma Y."/>
            <person name="Chen Y."/>
            <person name="Huang G."/>
            <person name="Zhou Y."/>
            <person name="Zheng Z."/>
            <person name="Qiu Y."/>
        </authorList>
    </citation>
    <scope>NUCLEOTIDE SEQUENCE [LARGE SCALE GENOMIC DNA]</scope>
    <source>
        <strain evidence="1">F231</strain>
    </source>
</reference>
<protein>
    <submittedName>
        <fullName evidence="1">Uncharacterized protein</fullName>
    </submittedName>
</protein>
<gene>
    <name evidence="1" type="ORF">SAY86_017387</name>
</gene>
<evidence type="ECO:0000313" key="1">
    <source>
        <dbReference type="EMBL" id="KAK4790083.1"/>
    </source>
</evidence>
<dbReference type="Proteomes" id="UP001346149">
    <property type="component" value="Unassembled WGS sequence"/>
</dbReference>
<dbReference type="PANTHER" id="PTHR37740:SF1">
    <property type="entry name" value="OS02G0193500 PROTEIN"/>
    <property type="match status" value="1"/>
</dbReference>
<sequence>MQHFPRSASVPLAFHNADHFHSVLKTEEMHQARELLSLHPARLSHRVQPDPNCDDAIGVMWSGLPSMLSGAIGRHTNEGLNDHGSLGPLAGGRYLLLEEERCALGNELREIEDEVRTLEDEKTALLDQLVVLEGLIDPY</sequence>
<organism evidence="1 2">
    <name type="scientific">Trapa natans</name>
    <name type="common">Water chestnut</name>
    <dbReference type="NCBI Taxonomy" id="22666"/>
    <lineage>
        <taxon>Eukaryota</taxon>
        <taxon>Viridiplantae</taxon>
        <taxon>Streptophyta</taxon>
        <taxon>Embryophyta</taxon>
        <taxon>Tracheophyta</taxon>
        <taxon>Spermatophyta</taxon>
        <taxon>Magnoliopsida</taxon>
        <taxon>eudicotyledons</taxon>
        <taxon>Gunneridae</taxon>
        <taxon>Pentapetalae</taxon>
        <taxon>rosids</taxon>
        <taxon>malvids</taxon>
        <taxon>Myrtales</taxon>
        <taxon>Lythraceae</taxon>
        <taxon>Trapa</taxon>
    </lineage>
</organism>
<evidence type="ECO:0000313" key="2">
    <source>
        <dbReference type="Proteomes" id="UP001346149"/>
    </source>
</evidence>
<dbReference type="AlphaFoldDB" id="A0AAN7R8S7"/>
<proteinExistence type="predicted"/>
<comment type="caution">
    <text evidence="1">The sequence shown here is derived from an EMBL/GenBank/DDBJ whole genome shotgun (WGS) entry which is preliminary data.</text>
</comment>